<feature type="region of interest" description="Disordered" evidence="1">
    <location>
        <begin position="18"/>
        <end position="129"/>
    </location>
</feature>
<dbReference type="InterPro" id="IPR018247">
    <property type="entry name" value="EF_Hand_1_Ca_BS"/>
</dbReference>
<dbReference type="STRING" id="387005.A0A183I5M7"/>
<evidence type="ECO:0000313" key="2">
    <source>
        <dbReference type="EMBL" id="VDP20119.1"/>
    </source>
</evidence>
<feature type="compositionally biased region" description="Low complexity" evidence="1">
    <location>
        <begin position="20"/>
        <end position="32"/>
    </location>
</feature>
<dbReference type="Proteomes" id="UP000267606">
    <property type="component" value="Unassembled WGS sequence"/>
</dbReference>
<dbReference type="WBParaSite" id="OFLC_0001505001-mRNA-1">
    <property type="protein sequence ID" value="OFLC_0001505001-mRNA-1"/>
    <property type="gene ID" value="OFLC_0001505001"/>
</dbReference>
<keyword evidence="3" id="KW-1185">Reference proteome</keyword>
<reference evidence="4" key="1">
    <citation type="submission" date="2016-06" db="UniProtKB">
        <authorList>
            <consortium name="WormBaseParasite"/>
        </authorList>
    </citation>
    <scope>IDENTIFICATION</scope>
</reference>
<dbReference type="EMBL" id="UZAJ01041521">
    <property type="protein sequence ID" value="VDP20119.1"/>
    <property type="molecule type" value="Genomic_DNA"/>
</dbReference>
<dbReference type="AlphaFoldDB" id="A0A183I5M7"/>
<feature type="compositionally biased region" description="Basic and acidic residues" evidence="1">
    <location>
        <begin position="51"/>
        <end position="63"/>
    </location>
</feature>
<evidence type="ECO:0000256" key="1">
    <source>
        <dbReference type="SAM" id="MobiDB-lite"/>
    </source>
</evidence>
<dbReference type="PROSITE" id="PS00018">
    <property type="entry name" value="EF_HAND_1"/>
    <property type="match status" value="1"/>
</dbReference>
<accession>A0A183I5M7</accession>
<name>A0A183I5M7_9BILA</name>
<reference evidence="2 3" key="2">
    <citation type="submission" date="2018-11" db="EMBL/GenBank/DDBJ databases">
        <authorList>
            <consortium name="Pathogen Informatics"/>
        </authorList>
    </citation>
    <scope>NUCLEOTIDE SEQUENCE [LARGE SCALE GENOMIC DNA]</scope>
</reference>
<evidence type="ECO:0000313" key="3">
    <source>
        <dbReference type="Proteomes" id="UP000267606"/>
    </source>
</evidence>
<sequence>MNSFFPDATNLIVANAELNSSSSSSSSSSTTSVLAAVHNRRCKSTSPSSPENKHSEESNETKRFRSPSNQNETKITTSSTENKGKNNAYSITKLLEKKESSSSRASSSSASDDDNAATGRCHSTDDDGSRCMDLAEFGRAVTWPHFFTAGPSAFTVPHAPGSLMDSNSLANTIAAAAITTDGQELSQVQQIQNAYLSYILGTSMTAAVSRAPVISHHHPLHIMVAPSDTEELPNMCQML</sequence>
<protein>
    <submittedName>
        <fullName evidence="2 4">Uncharacterized protein</fullName>
    </submittedName>
</protein>
<gene>
    <name evidence="2" type="ORF">OFLC_LOCUS15039</name>
</gene>
<evidence type="ECO:0000313" key="4">
    <source>
        <dbReference type="WBParaSite" id="OFLC_0001505001-mRNA-1"/>
    </source>
</evidence>
<organism evidence="4">
    <name type="scientific">Onchocerca flexuosa</name>
    <dbReference type="NCBI Taxonomy" id="387005"/>
    <lineage>
        <taxon>Eukaryota</taxon>
        <taxon>Metazoa</taxon>
        <taxon>Ecdysozoa</taxon>
        <taxon>Nematoda</taxon>
        <taxon>Chromadorea</taxon>
        <taxon>Rhabditida</taxon>
        <taxon>Spirurina</taxon>
        <taxon>Spiruromorpha</taxon>
        <taxon>Filarioidea</taxon>
        <taxon>Onchocercidae</taxon>
        <taxon>Onchocerca</taxon>
    </lineage>
</organism>
<proteinExistence type="predicted"/>
<feature type="compositionally biased region" description="Polar residues" evidence="1">
    <location>
        <begin position="66"/>
        <end position="90"/>
    </location>
</feature>